<gene>
    <name evidence="1" type="ORF">Tci_293152</name>
</gene>
<evidence type="ECO:0000313" key="1">
    <source>
        <dbReference type="EMBL" id="GEX21177.1"/>
    </source>
</evidence>
<name>A0A699H2P0_TANCI</name>
<dbReference type="EMBL" id="BKCJ010095472">
    <property type="protein sequence ID" value="GEX21177.1"/>
    <property type="molecule type" value="Genomic_DNA"/>
</dbReference>
<reference evidence="1" key="1">
    <citation type="journal article" date="2019" name="Sci. Rep.">
        <title>Draft genome of Tanacetum cinerariifolium, the natural source of mosquito coil.</title>
        <authorList>
            <person name="Yamashiro T."/>
            <person name="Shiraishi A."/>
            <person name="Satake H."/>
            <person name="Nakayama K."/>
        </authorList>
    </citation>
    <scope>NUCLEOTIDE SEQUENCE</scope>
</reference>
<comment type="caution">
    <text evidence="1">The sequence shown here is derived from an EMBL/GenBank/DDBJ whole genome shotgun (WGS) entry which is preliminary data.</text>
</comment>
<sequence length="72" mass="7932">MIILEQGVPSKRQCIMSLRFLAGIHELDSEPISEPELQLPLSSVSLSEDIRPSTGDMIALQPRLLPCTMSVL</sequence>
<organism evidence="1">
    <name type="scientific">Tanacetum cinerariifolium</name>
    <name type="common">Dalmatian daisy</name>
    <name type="synonym">Chrysanthemum cinerariifolium</name>
    <dbReference type="NCBI Taxonomy" id="118510"/>
    <lineage>
        <taxon>Eukaryota</taxon>
        <taxon>Viridiplantae</taxon>
        <taxon>Streptophyta</taxon>
        <taxon>Embryophyta</taxon>
        <taxon>Tracheophyta</taxon>
        <taxon>Spermatophyta</taxon>
        <taxon>Magnoliopsida</taxon>
        <taxon>eudicotyledons</taxon>
        <taxon>Gunneridae</taxon>
        <taxon>Pentapetalae</taxon>
        <taxon>asterids</taxon>
        <taxon>campanulids</taxon>
        <taxon>Asterales</taxon>
        <taxon>Asteraceae</taxon>
        <taxon>Asteroideae</taxon>
        <taxon>Anthemideae</taxon>
        <taxon>Anthemidinae</taxon>
        <taxon>Tanacetum</taxon>
    </lineage>
</organism>
<proteinExistence type="predicted"/>
<protein>
    <submittedName>
        <fullName evidence="1">Uncharacterized protein</fullName>
    </submittedName>
</protein>
<dbReference type="AlphaFoldDB" id="A0A699H2P0"/>
<accession>A0A699H2P0</accession>